<keyword evidence="1" id="KW-0732">Signal</keyword>
<keyword evidence="2" id="KW-0472">Membrane</keyword>
<dbReference type="InterPro" id="IPR027039">
    <property type="entry name" value="Crtac1"/>
</dbReference>
<protein>
    <submittedName>
        <fullName evidence="4">FG-GAP repeat-containing protein</fullName>
    </submittedName>
</protein>
<dbReference type="PANTHER" id="PTHR16026">
    <property type="entry name" value="CARTILAGE ACIDIC PROTEIN 1"/>
    <property type="match status" value="1"/>
</dbReference>
<evidence type="ECO:0000313" key="5">
    <source>
        <dbReference type="Proteomes" id="UP000199437"/>
    </source>
</evidence>
<keyword evidence="5" id="KW-1185">Reference proteome</keyword>
<dbReference type="PANTHER" id="PTHR16026:SF0">
    <property type="entry name" value="CARTILAGE ACIDIC PROTEIN 1"/>
    <property type="match status" value="1"/>
</dbReference>
<evidence type="ECO:0000256" key="1">
    <source>
        <dbReference type="ARBA" id="ARBA00022729"/>
    </source>
</evidence>
<dbReference type="OrthoDB" id="9816120at2"/>
<dbReference type="STRING" id="1267423.SAMN05216290_0830"/>
<dbReference type="Gene3D" id="2.130.10.130">
    <property type="entry name" value="Integrin alpha, N-terminal"/>
    <property type="match status" value="3"/>
</dbReference>
<dbReference type="Proteomes" id="UP000199437">
    <property type="component" value="Unassembled WGS sequence"/>
</dbReference>
<dbReference type="EMBL" id="FOIR01000001">
    <property type="protein sequence ID" value="SEV94330.1"/>
    <property type="molecule type" value="Genomic_DNA"/>
</dbReference>
<feature type="domain" description="ASPIC/UnbV" evidence="3">
    <location>
        <begin position="551"/>
        <end position="616"/>
    </location>
</feature>
<dbReference type="InterPro" id="IPR013517">
    <property type="entry name" value="FG-GAP"/>
</dbReference>
<name>A0A1I0MZT5_9BACT</name>
<dbReference type="SUPFAM" id="SSF69318">
    <property type="entry name" value="Integrin alpha N-terminal domain"/>
    <property type="match status" value="3"/>
</dbReference>
<dbReference type="Pfam" id="PF13517">
    <property type="entry name" value="FG-GAP_3"/>
    <property type="match status" value="4"/>
</dbReference>
<evidence type="ECO:0000313" key="4">
    <source>
        <dbReference type="EMBL" id="SEV94330.1"/>
    </source>
</evidence>
<dbReference type="AlphaFoldDB" id="A0A1I0MZT5"/>
<evidence type="ECO:0000259" key="3">
    <source>
        <dbReference type="Pfam" id="PF07593"/>
    </source>
</evidence>
<sequence>MIKQKGLAIASPFFYPLEFIFSVMLKKIISFTLLLSFGIWSCSPKENNQLFELIPSGDSGITFENKLEYNEQLNAYTYRNFYNGAGVAIGDINNDGLEDIYLAGNLVDNKLYLNKGNLQFEDITAKAGVASAGVWSSGVSMADVNGDGLIDIYVCKSGPLEGENRYNELFINNGDLTFTERAKEFGVADIGLSNHAAFFDYDKDGDLDMYLLNNSTRSVGIYDLRQGQREVRDTLGGNKLYRNDIGKFTDVSEQAGIYGSAIGYGLGVTIADLNNDLWPDIFVSNDFFERDYLYINNQDGTFSERLEELVSETSMGSMGADITDLNNDGHPEIYVTEMLPEDPERIKTKTIFENWDKYQSNVKSGYHHQFTRNSLQWNRGGLEGTDQPMFSEISRLSGIEATDWSWGALLFDYNNDGLEDIFVANGIYKDLTDLDYINFYANNTLLFDQYRKDSLVVTKLIDAIPSVPLQNYLYENKGNFNFENKAAAIGLDEAVFSNGAAYADLDNDGDLELVVNNINSPLLLYKNLSREKTANNFVKVKFKAEQSHRYFGTKVTVIADGKRQTREFSPVKGYMSSMTHELHFGLGQVATIDAVEISWVDGTVSIIDQPQLNATLVIDKSELQIKEVPTESPAKPMFAQVELNQAIVHTENMYSDFDRDRLIFQMSSNEGPAVAVADVNGDGLEDLFVGGAKDFSGKLYFQQSNGDLRKASVEAFEEHELSEDVAANFADLNGDGNQDLIVASGGYEFAYNDRNLRDRIYWGDGKGDFELASYNEFNPAFESSSFILPIDFDGDGDLDLVSGTRSIPFAYGMKAGLHLYQNESGAFKKVRGDAVAAFQEVGMITDGVVFDIDNDGDSDLVVAGEWMPITVFENSDGIFTNRTEAYGLDQTNGLWHHLSVADFNGDGKLDLLAGNQGLNTRLKASADKPLKMYVNDYDQNRSLEQIITMYSGEQAYPIAMLMDITKQLPMLRKKYIKHELYKDQTIEDMFDPAILSKSVVSEVKELGHAVFIRTADGFEQKQLPWEAQISQVFASHIEDLDGDGNLDILLAGNQTRMKPEMGINNASYGLTLMGNGSGTFTALSLQQAGLLVKNDTRSIQPIEIGGEKIYLFVRSNEEALAYRRNK</sequence>
<accession>A0A1I0MZT5</accession>
<proteinExistence type="predicted"/>
<gene>
    <name evidence="4" type="ORF">SAMN05216290_0830</name>
</gene>
<organism evidence="4 5">
    <name type="scientific">Roseivirga pacifica</name>
    <dbReference type="NCBI Taxonomy" id="1267423"/>
    <lineage>
        <taxon>Bacteria</taxon>
        <taxon>Pseudomonadati</taxon>
        <taxon>Bacteroidota</taxon>
        <taxon>Cytophagia</taxon>
        <taxon>Cytophagales</taxon>
        <taxon>Roseivirgaceae</taxon>
        <taxon>Roseivirga</taxon>
    </lineage>
</organism>
<dbReference type="Pfam" id="PF07593">
    <property type="entry name" value="UnbV_ASPIC"/>
    <property type="match status" value="1"/>
</dbReference>
<feature type="transmembrane region" description="Helical" evidence="2">
    <location>
        <begin position="12"/>
        <end position="40"/>
    </location>
</feature>
<evidence type="ECO:0000256" key="2">
    <source>
        <dbReference type="SAM" id="Phobius"/>
    </source>
</evidence>
<keyword evidence="2" id="KW-1133">Transmembrane helix</keyword>
<dbReference type="InterPro" id="IPR028994">
    <property type="entry name" value="Integrin_alpha_N"/>
</dbReference>
<reference evidence="5" key="1">
    <citation type="submission" date="2016-10" db="EMBL/GenBank/DDBJ databases">
        <authorList>
            <person name="Varghese N."/>
            <person name="Submissions S."/>
        </authorList>
    </citation>
    <scope>NUCLEOTIDE SEQUENCE [LARGE SCALE GENOMIC DNA]</scope>
    <source>
        <strain evidence="5">CGMCC 1.12402</strain>
    </source>
</reference>
<keyword evidence="2" id="KW-0812">Transmembrane</keyword>
<dbReference type="InterPro" id="IPR011519">
    <property type="entry name" value="UnbV_ASPIC"/>
</dbReference>